<evidence type="ECO:0000256" key="2">
    <source>
        <dbReference type="ARBA" id="ARBA00023125"/>
    </source>
</evidence>
<dbReference type="GeneID" id="20232899"/>
<dbReference type="PROSITE" id="PS00027">
    <property type="entry name" value="HOMEOBOX_1"/>
    <property type="match status" value="1"/>
</dbReference>
<organism evidence="8 9">
    <name type="scientific">Lottia gigantea</name>
    <name type="common">Giant owl limpet</name>
    <dbReference type="NCBI Taxonomy" id="225164"/>
    <lineage>
        <taxon>Eukaryota</taxon>
        <taxon>Metazoa</taxon>
        <taxon>Spiralia</taxon>
        <taxon>Lophotrochozoa</taxon>
        <taxon>Mollusca</taxon>
        <taxon>Gastropoda</taxon>
        <taxon>Patellogastropoda</taxon>
        <taxon>Lottioidea</taxon>
        <taxon>Lottiidae</taxon>
        <taxon>Lottia</taxon>
    </lineage>
</organism>
<dbReference type="InterPro" id="IPR017970">
    <property type="entry name" value="Homeobox_CS"/>
</dbReference>
<dbReference type="SUPFAM" id="SSF46689">
    <property type="entry name" value="Homeodomain-like"/>
    <property type="match status" value="1"/>
</dbReference>
<gene>
    <name evidence="8" type="ORF">LOTGIDRAFT_128951</name>
</gene>
<dbReference type="GO" id="GO:0000978">
    <property type="term" value="F:RNA polymerase II cis-regulatory region sequence-specific DNA binding"/>
    <property type="evidence" value="ECO:0007669"/>
    <property type="project" value="TreeGrafter"/>
</dbReference>
<dbReference type="EMBL" id="KB203049">
    <property type="protein sequence ID" value="ESO86488.1"/>
    <property type="molecule type" value="Genomic_DNA"/>
</dbReference>
<dbReference type="InterPro" id="IPR020479">
    <property type="entry name" value="HD_metazoa"/>
</dbReference>
<dbReference type="CTD" id="20232899"/>
<dbReference type="Proteomes" id="UP000030746">
    <property type="component" value="Unassembled WGS sequence"/>
</dbReference>
<dbReference type="RefSeq" id="XP_009062725.1">
    <property type="nucleotide sequence ID" value="XM_009064477.1"/>
</dbReference>
<keyword evidence="9" id="KW-1185">Reference proteome</keyword>
<reference evidence="8 9" key="1">
    <citation type="journal article" date="2013" name="Nature">
        <title>Insights into bilaterian evolution from three spiralian genomes.</title>
        <authorList>
            <person name="Simakov O."/>
            <person name="Marletaz F."/>
            <person name="Cho S.J."/>
            <person name="Edsinger-Gonzales E."/>
            <person name="Havlak P."/>
            <person name="Hellsten U."/>
            <person name="Kuo D.H."/>
            <person name="Larsson T."/>
            <person name="Lv J."/>
            <person name="Arendt D."/>
            <person name="Savage R."/>
            <person name="Osoegawa K."/>
            <person name="de Jong P."/>
            <person name="Grimwood J."/>
            <person name="Chapman J.A."/>
            <person name="Shapiro H."/>
            <person name="Aerts A."/>
            <person name="Otillar R.P."/>
            <person name="Terry A.Y."/>
            <person name="Boore J.L."/>
            <person name="Grigoriev I.V."/>
            <person name="Lindberg D.R."/>
            <person name="Seaver E.C."/>
            <person name="Weisblat D.A."/>
            <person name="Putnam N.H."/>
            <person name="Rokhsar D.S."/>
        </authorList>
    </citation>
    <scope>NUCLEOTIDE SEQUENCE [LARGE SCALE GENOMIC DNA]</scope>
</reference>
<evidence type="ECO:0000256" key="4">
    <source>
        <dbReference type="ARBA" id="ARBA00023242"/>
    </source>
</evidence>
<protein>
    <recommendedName>
        <fullName evidence="7">Homeobox domain-containing protein</fullName>
    </recommendedName>
</protein>
<dbReference type="PANTHER" id="PTHR24324">
    <property type="entry name" value="HOMEOBOX PROTEIN HHEX"/>
    <property type="match status" value="1"/>
</dbReference>
<evidence type="ECO:0000313" key="9">
    <source>
        <dbReference type="Proteomes" id="UP000030746"/>
    </source>
</evidence>
<dbReference type="PROSITE" id="PS50071">
    <property type="entry name" value="HOMEOBOX_2"/>
    <property type="match status" value="1"/>
</dbReference>
<proteinExistence type="predicted"/>
<comment type="subcellular location">
    <subcellularLocation>
        <location evidence="1 5 6">Nucleus</location>
    </subcellularLocation>
</comment>
<name>V3Z6R3_LOTGI</name>
<keyword evidence="4 5" id="KW-0539">Nucleus</keyword>
<feature type="DNA-binding region" description="Homeobox" evidence="5">
    <location>
        <begin position="29"/>
        <end position="88"/>
    </location>
</feature>
<dbReference type="PRINTS" id="PR00024">
    <property type="entry name" value="HOMEOBOX"/>
</dbReference>
<dbReference type="FunFam" id="1.10.10.60:FF:000721">
    <property type="entry name" value="Hematopoietically-expressed homeobox protein HHEX"/>
    <property type="match status" value="1"/>
</dbReference>
<dbReference type="Pfam" id="PF00046">
    <property type="entry name" value="Homeodomain"/>
    <property type="match status" value="1"/>
</dbReference>
<dbReference type="OMA" id="YLMPTER"/>
<dbReference type="GO" id="GO:0005634">
    <property type="term" value="C:nucleus"/>
    <property type="evidence" value="ECO:0007669"/>
    <property type="project" value="UniProtKB-SubCell"/>
</dbReference>
<dbReference type="SMART" id="SM00389">
    <property type="entry name" value="HOX"/>
    <property type="match status" value="1"/>
</dbReference>
<dbReference type="GO" id="GO:0030154">
    <property type="term" value="P:cell differentiation"/>
    <property type="evidence" value="ECO:0007669"/>
    <property type="project" value="TreeGrafter"/>
</dbReference>
<dbReference type="CDD" id="cd00086">
    <property type="entry name" value="homeodomain"/>
    <property type="match status" value="1"/>
</dbReference>
<dbReference type="InterPro" id="IPR001356">
    <property type="entry name" value="HD"/>
</dbReference>
<accession>V3Z6R3</accession>
<dbReference type="STRING" id="225164.V3Z6R3"/>
<evidence type="ECO:0000313" key="8">
    <source>
        <dbReference type="EMBL" id="ESO86488.1"/>
    </source>
</evidence>
<evidence type="ECO:0000259" key="7">
    <source>
        <dbReference type="PROSITE" id="PS50071"/>
    </source>
</evidence>
<feature type="domain" description="Homeobox" evidence="7">
    <location>
        <begin position="27"/>
        <end position="87"/>
    </location>
</feature>
<dbReference type="OrthoDB" id="6159439at2759"/>
<keyword evidence="2 5" id="KW-0238">DNA-binding</keyword>
<sequence>MLNTILYFLLSGPKPLFWNPYLQRPLHKRKGGQVRFSNDQTLELEKKFESQKYLSPPERKKLAKVLTLTERQVKTWFQNRRAKWRRLKQVNHIYM</sequence>
<dbReference type="PANTHER" id="PTHR24324:SF5">
    <property type="entry name" value="HEMATOPOIETICALLY-EXPRESSED HOMEOBOX PROTEIN HHEX"/>
    <property type="match status" value="1"/>
</dbReference>
<dbReference type="KEGG" id="lgi:LOTGIDRAFT_128951"/>
<evidence type="ECO:0000256" key="1">
    <source>
        <dbReference type="ARBA" id="ARBA00004123"/>
    </source>
</evidence>
<keyword evidence="3 5" id="KW-0371">Homeobox</keyword>
<evidence type="ECO:0000256" key="6">
    <source>
        <dbReference type="RuleBase" id="RU000682"/>
    </source>
</evidence>
<dbReference type="InterPro" id="IPR051000">
    <property type="entry name" value="Homeobox_DNA-bind_prot"/>
</dbReference>
<dbReference type="InterPro" id="IPR009057">
    <property type="entry name" value="Homeodomain-like_sf"/>
</dbReference>
<dbReference type="Gene3D" id="1.10.10.60">
    <property type="entry name" value="Homeodomain-like"/>
    <property type="match status" value="1"/>
</dbReference>
<dbReference type="GO" id="GO:0000981">
    <property type="term" value="F:DNA-binding transcription factor activity, RNA polymerase II-specific"/>
    <property type="evidence" value="ECO:0007669"/>
    <property type="project" value="InterPro"/>
</dbReference>
<evidence type="ECO:0000256" key="5">
    <source>
        <dbReference type="PROSITE-ProRule" id="PRU00108"/>
    </source>
</evidence>
<dbReference type="HOGENOM" id="CLU_2515137_0_0_1"/>
<dbReference type="AlphaFoldDB" id="V3Z6R3"/>
<evidence type="ECO:0000256" key="3">
    <source>
        <dbReference type="ARBA" id="ARBA00023155"/>
    </source>
</evidence>